<evidence type="ECO:0000256" key="2">
    <source>
        <dbReference type="ARBA" id="ARBA00022692"/>
    </source>
</evidence>
<dbReference type="GO" id="GO:0055088">
    <property type="term" value="P:lipid homeostasis"/>
    <property type="evidence" value="ECO:0007669"/>
    <property type="project" value="TreeGrafter"/>
</dbReference>
<feature type="signal peptide" evidence="8">
    <location>
        <begin position="1"/>
        <end position="17"/>
    </location>
</feature>
<evidence type="ECO:0000256" key="4">
    <source>
        <dbReference type="ARBA" id="ARBA00023136"/>
    </source>
</evidence>
<feature type="transmembrane region" description="Helical" evidence="7">
    <location>
        <begin position="213"/>
        <end position="234"/>
    </location>
</feature>
<dbReference type="GO" id="GO:0001964">
    <property type="term" value="P:startle response"/>
    <property type="evidence" value="ECO:0007669"/>
    <property type="project" value="Ensembl"/>
</dbReference>
<dbReference type="GO" id="GO:0046513">
    <property type="term" value="P:ceramide biosynthetic process"/>
    <property type="evidence" value="ECO:0007669"/>
    <property type="project" value="TreeGrafter"/>
</dbReference>
<evidence type="ECO:0000256" key="3">
    <source>
        <dbReference type="ARBA" id="ARBA00022989"/>
    </source>
</evidence>
<evidence type="ECO:0000313" key="10">
    <source>
        <dbReference type="Ensembl" id="ENSEEEP00000008169.1"/>
    </source>
</evidence>
<dbReference type="GO" id="GO:0005783">
    <property type="term" value="C:endoplasmic reticulum"/>
    <property type="evidence" value="ECO:0007669"/>
    <property type="project" value="TreeGrafter"/>
</dbReference>
<dbReference type="SMART" id="SM00724">
    <property type="entry name" value="TLC"/>
    <property type="match status" value="1"/>
</dbReference>
<sequence>MLFILATGCVFFPGLFFFSKQCLKNLPGLKWNEGDAVMVSARVVSSLQAIMASSAGYIISTSCDDIIEDQHWLTSAYILFAVPYFVYDIYAMFLCYWHKLHVKGHEVDDRPKSKSVALTRYLRREFLMVLHHVVMVTVCFPVSVFWRQGKGDYFQGVMFLAELSTPSVCLGKILIQHTLLHKVNGALMLVTFFICRVLLFPYLYYVYGRYASIPFYLVPLVVPWQCNLGAALLMAPQVYWFSLICRGALRLFTGSSSHSHGPTTPPAKPCLDSHTPLPQQANGYSSRMATLDMPTTMTH</sequence>
<evidence type="ECO:0000313" key="11">
    <source>
        <dbReference type="Proteomes" id="UP000314983"/>
    </source>
</evidence>
<keyword evidence="8" id="KW-0732">Signal</keyword>
<accession>A0A4W4E8B1</accession>
<feature type="transmembrane region" description="Helical" evidence="7">
    <location>
        <begin position="76"/>
        <end position="97"/>
    </location>
</feature>
<dbReference type="GO" id="GO:0019216">
    <property type="term" value="P:regulation of lipid metabolic process"/>
    <property type="evidence" value="ECO:0007669"/>
    <property type="project" value="Ensembl"/>
</dbReference>
<dbReference type="PROSITE" id="PS50922">
    <property type="entry name" value="TLC"/>
    <property type="match status" value="1"/>
</dbReference>
<keyword evidence="2 5" id="KW-0812">Transmembrane</keyword>
<reference evidence="11" key="1">
    <citation type="journal article" date="2014" name="Science">
        <title>Nonhuman genetics. Genomic basis for the convergent evolution of electric organs.</title>
        <authorList>
            <person name="Gallant J.R."/>
            <person name="Traeger L.L."/>
            <person name="Volkening J.D."/>
            <person name="Moffett H."/>
            <person name="Chen P.H."/>
            <person name="Novina C.D."/>
            <person name="Phillips G.N.Jr."/>
            <person name="Anand R."/>
            <person name="Wells G.B."/>
            <person name="Pinch M."/>
            <person name="Guth R."/>
            <person name="Unguez G.A."/>
            <person name="Albert J.S."/>
            <person name="Zakon H.H."/>
            <person name="Samanta M.P."/>
            <person name="Sussman M.R."/>
        </authorList>
    </citation>
    <scope>NUCLEOTIDE SEQUENCE [LARGE SCALE GENOMIC DNA]</scope>
</reference>
<gene>
    <name evidence="10" type="primary">tlcd3bb</name>
</gene>
<proteinExistence type="predicted"/>
<dbReference type="PANTHER" id="PTHR13439">
    <property type="entry name" value="CT120 PROTEIN"/>
    <property type="match status" value="1"/>
</dbReference>
<evidence type="ECO:0000256" key="5">
    <source>
        <dbReference type="PROSITE-ProRule" id="PRU00205"/>
    </source>
</evidence>
<reference evidence="10" key="3">
    <citation type="submission" date="2020-05" db="EMBL/GenBank/DDBJ databases">
        <title>Electrophorus electricus (electric eel) genome, fEleEle1, primary haplotype.</title>
        <authorList>
            <person name="Myers G."/>
            <person name="Meyer A."/>
            <person name="Fedrigo O."/>
            <person name="Formenti G."/>
            <person name="Rhie A."/>
            <person name="Tracey A."/>
            <person name="Sims Y."/>
            <person name="Jarvis E.D."/>
        </authorList>
    </citation>
    <scope>NUCLEOTIDE SEQUENCE [LARGE SCALE GENOMIC DNA]</scope>
</reference>
<organism evidence="10 11">
    <name type="scientific">Electrophorus electricus</name>
    <name type="common">Electric eel</name>
    <name type="synonym">Gymnotus electricus</name>
    <dbReference type="NCBI Taxonomy" id="8005"/>
    <lineage>
        <taxon>Eukaryota</taxon>
        <taxon>Metazoa</taxon>
        <taxon>Chordata</taxon>
        <taxon>Craniata</taxon>
        <taxon>Vertebrata</taxon>
        <taxon>Euteleostomi</taxon>
        <taxon>Actinopterygii</taxon>
        <taxon>Neopterygii</taxon>
        <taxon>Teleostei</taxon>
        <taxon>Ostariophysi</taxon>
        <taxon>Gymnotiformes</taxon>
        <taxon>Gymnotoidei</taxon>
        <taxon>Gymnotidae</taxon>
        <taxon>Electrophorus</taxon>
    </lineage>
</organism>
<protein>
    <recommendedName>
        <fullName evidence="9">TLC domain-containing protein</fullName>
    </recommendedName>
</protein>
<dbReference type="GO" id="GO:0050807">
    <property type="term" value="P:regulation of synapse organization"/>
    <property type="evidence" value="ECO:0007669"/>
    <property type="project" value="Ensembl"/>
</dbReference>
<evidence type="ECO:0000259" key="9">
    <source>
        <dbReference type="PROSITE" id="PS50922"/>
    </source>
</evidence>
<comment type="subcellular location">
    <subcellularLocation>
        <location evidence="1">Membrane</location>
        <topology evidence="1">Multi-pass membrane protein</topology>
    </subcellularLocation>
</comment>
<dbReference type="GO" id="GO:0050291">
    <property type="term" value="F:sphingosine N-acyltransferase activity"/>
    <property type="evidence" value="ECO:0007669"/>
    <property type="project" value="TreeGrafter"/>
</dbReference>
<reference evidence="10" key="5">
    <citation type="submission" date="2025-09" db="UniProtKB">
        <authorList>
            <consortium name="Ensembl"/>
        </authorList>
    </citation>
    <scope>IDENTIFICATION</scope>
</reference>
<evidence type="ECO:0000256" key="6">
    <source>
        <dbReference type="SAM" id="MobiDB-lite"/>
    </source>
</evidence>
<dbReference type="OMA" id="ATSCKRI"/>
<dbReference type="Ensembl" id="ENSEEET00000008275.2">
    <property type="protein sequence ID" value="ENSEEEP00000008169.1"/>
    <property type="gene ID" value="ENSEEEG00000004257.2"/>
</dbReference>
<keyword evidence="3 7" id="KW-1133">Transmembrane helix</keyword>
<dbReference type="InterPro" id="IPR006634">
    <property type="entry name" value="TLC-dom"/>
</dbReference>
<feature type="domain" description="TLC" evidence="9">
    <location>
        <begin position="34"/>
        <end position="253"/>
    </location>
</feature>
<dbReference type="AlphaFoldDB" id="A0A4W4E8B1"/>
<feature type="chain" id="PRO_5021480768" description="TLC domain-containing protein" evidence="8">
    <location>
        <begin position="18"/>
        <end position="299"/>
    </location>
</feature>
<dbReference type="InterPro" id="IPR050846">
    <property type="entry name" value="TLCD"/>
</dbReference>
<feature type="transmembrane region" description="Helical" evidence="7">
    <location>
        <begin position="153"/>
        <end position="175"/>
    </location>
</feature>
<dbReference type="GO" id="GO:0016020">
    <property type="term" value="C:membrane"/>
    <property type="evidence" value="ECO:0007669"/>
    <property type="project" value="UniProtKB-SubCell"/>
</dbReference>
<dbReference type="Proteomes" id="UP000314983">
    <property type="component" value="Chromosome 14"/>
</dbReference>
<reference evidence="10" key="4">
    <citation type="submission" date="2025-08" db="UniProtKB">
        <authorList>
            <consortium name="Ensembl"/>
        </authorList>
    </citation>
    <scope>IDENTIFICATION</scope>
</reference>
<evidence type="ECO:0000256" key="1">
    <source>
        <dbReference type="ARBA" id="ARBA00004141"/>
    </source>
</evidence>
<dbReference type="STRING" id="8005.ENSEEEP00000008169"/>
<dbReference type="Pfam" id="PF03798">
    <property type="entry name" value="TRAM_LAG1_CLN8"/>
    <property type="match status" value="1"/>
</dbReference>
<dbReference type="PANTHER" id="PTHR13439:SF15">
    <property type="entry name" value="CERAMIDE SYNTHASE"/>
    <property type="match status" value="1"/>
</dbReference>
<keyword evidence="4 5" id="KW-0472">Membrane</keyword>
<keyword evidence="11" id="KW-1185">Reference proteome</keyword>
<evidence type="ECO:0000256" key="8">
    <source>
        <dbReference type="SAM" id="SignalP"/>
    </source>
</evidence>
<evidence type="ECO:0000256" key="7">
    <source>
        <dbReference type="SAM" id="Phobius"/>
    </source>
</evidence>
<feature type="transmembrane region" description="Helical" evidence="7">
    <location>
        <begin position="187"/>
        <end position="207"/>
    </location>
</feature>
<dbReference type="GeneTree" id="ENSGT01010000222313"/>
<feature type="transmembrane region" description="Helical" evidence="7">
    <location>
        <begin position="126"/>
        <end position="147"/>
    </location>
</feature>
<reference evidence="11" key="2">
    <citation type="journal article" date="2017" name="Sci. Adv.">
        <title>A tail of two voltages: Proteomic comparison of the three electric organs of the electric eel.</title>
        <authorList>
            <person name="Traeger L.L."/>
            <person name="Sabat G."/>
            <person name="Barrett-Wilt G.A."/>
            <person name="Wells G.B."/>
            <person name="Sussman M.R."/>
        </authorList>
    </citation>
    <scope>NUCLEOTIDE SEQUENCE [LARGE SCALE GENOMIC DNA]</scope>
</reference>
<feature type="region of interest" description="Disordered" evidence="6">
    <location>
        <begin position="259"/>
        <end position="282"/>
    </location>
</feature>
<name>A0A4W4E8B1_ELEEL</name>